<organism evidence="2 3">
    <name type="scientific">Tolypothrix bouteillei VB521301</name>
    <dbReference type="NCBI Taxonomy" id="1479485"/>
    <lineage>
        <taxon>Bacteria</taxon>
        <taxon>Bacillati</taxon>
        <taxon>Cyanobacteriota</taxon>
        <taxon>Cyanophyceae</taxon>
        <taxon>Nostocales</taxon>
        <taxon>Tolypothrichaceae</taxon>
        <taxon>Tolypothrix</taxon>
    </lineage>
</organism>
<evidence type="ECO:0000313" key="2">
    <source>
        <dbReference type="EMBL" id="KAF3884641.1"/>
    </source>
</evidence>
<keyword evidence="3" id="KW-1185">Reference proteome</keyword>
<reference evidence="2" key="2">
    <citation type="submission" date="2019-11" db="EMBL/GenBank/DDBJ databases">
        <title>Improved Assembly of Tolypothrix boutellei genome.</title>
        <authorList>
            <person name="Sarangi A.N."/>
            <person name="Mukherjee M."/>
            <person name="Ghosh S."/>
            <person name="Singh D."/>
            <person name="Das A."/>
            <person name="Kant S."/>
            <person name="Prusty A."/>
            <person name="Tripathy S."/>
        </authorList>
    </citation>
    <scope>NUCLEOTIDE SEQUENCE</scope>
    <source>
        <strain evidence="2">VB521301</strain>
    </source>
</reference>
<sequence length="105" mass="11938">MLVFIYLFSLLNATSNRHNLTESTTQRLNLSNCDSQPIHIPGLIQPNGLLLTLHEPQLEILQMSEHVEQVHRRNNIRSEHSHFAATTLYAPRLASHTTRVDCSSP</sequence>
<dbReference type="AlphaFoldDB" id="A0A8S9SW64"/>
<evidence type="ECO:0000259" key="1">
    <source>
        <dbReference type="Pfam" id="PF08446"/>
    </source>
</evidence>
<dbReference type="EMBL" id="JHEG04000001">
    <property type="protein sequence ID" value="KAF3884641.1"/>
    <property type="molecule type" value="Genomic_DNA"/>
</dbReference>
<reference evidence="2" key="1">
    <citation type="journal article" date="2015" name="Genome Announc.">
        <title>Draft Genome Sequence of Tolypothrix boutellei Strain VB521301.</title>
        <authorList>
            <person name="Chandrababunaidu M.M."/>
            <person name="Singh D."/>
            <person name="Sen D."/>
            <person name="Bhan S."/>
            <person name="Das S."/>
            <person name="Gupta A."/>
            <person name="Adhikary S.P."/>
            <person name="Tripathy S."/>
        </authorList>
    </citation>
    <scope>NUCLEOTIDE SEQUENCE</scope>
    <source>
        <strain evidence="2">VB521301</strain>
    </source>
</reference>
<accession>A0A8S9SW64</accession>
<evidence type="ECO:0000313" key="3">
    <source>
        <dbReference type="Proteomes" id="UP000029738"/>
    </source>
</evidence>
<dbReference type="SUPFAM" id="SSF55785">
    <property type="entry name" value="PYP-like sensor domain (PAS domain)"/>
    <property type="match status" value="1"/>
</dbReference>
<dbReference type="InterPro" id="IPR013654">
    <property type="entry name" value="PAS_2"/>
</dbReference>
<dbReference type="InterPro" id="IPR035965">
    <property type="entry name" value="PAS-like_dom_sf"/>
</dbReference>
<proteinExistence type="predicted"/>
<dbReference type="GO" id="GO:0006355">
    <property type="term" value="P:regulation of DNA-templated transcription"/>
    <property type="evidence" value="ECO:0007669"/>
    <property type="project" value="InterPro"/>
</dbReference>
<gene>
    <name evidence="2" type="ORF">DA73_0400003475</name>
</gene>
<comment type="caution">
    <text evidence="2">The sequence shown here is derived from an EMBL/GenBank/DDBJ whole genome shotgun (WGS) entry which is preliminary data.</text>
</comment>
<feature type="domain" description="PAS fold-2" evidence="1">
    <location>
        <begin position="33"/>
        <end position="70"/>
    </location>
</feature>
<dbReference type="Proteomes" id="UP000029738">
    <property type="component" value="Unassembled WGS sequence"/>
</dbReference>
<protein>
    <recommendedName>
        <fullName evidence="1">PAS fold-2 domain-containing protein</fullName>
    </recommendedName>
</protein>
<dbReference type="Gene3D" id="3.30.450.20">
    <property type="entry name" value="PAS domain"/>
    <property type="match status" value="1"/>
</dbReference>
<dbReference type="Pfam" id="PF08446">
    <property type="entry name" value="PAS_2"/>
    <property type="match status" value="1"/>
</dbReference>
<name>A0A8S9SW64_9CYAN</name>